<dbReference type="PROSITE" id="PS50853">
    <property type="entry name" value="FN3"/>
    <property type="match status" value="2"/>
</dbReference>
<evidence type="ECO:0000313" key="3">
    <source>
        <dbReference type="Proteomes" id="UP000228750"/>
    </source>
</evidence>
<dbReference type="InterPro" id="IPR013783">
    <property type="entry name" value="Ig-like_fold"/>
</dbReference>
<evidence type="ECO:0000313" key="2">
    <source>
        <dbReference type="EMBL" id="PIZ92976.1"/>
    </source>
</evidence>
<feature type="domain" description="Fibronectin type-III" evidence="1">
    <location>
        <begin position="261"/>
        <end position="349"/>
    </location>
</feature>
<dbReference type="Proteomes" id="UP000228750">
    <property type="component" value="Unassembled WGS sequence"/>
</dbReference>
<name>A0A2M7V3D2_9BACT</name>
<dbReference type="Gene3D" id="2.60.40.10">
    <property type="entry name" value="Immunoglobulins"/>
    <property type="match status" value="2"/>
</dbReference>
<accession>A0A2M7V3D2</accession>
<dbReference type="AlphaFoldDB" id="A0A2M7V3D2"/>
<sequence>MQMILYITGQVYGDADLNGDGDYSDSGETGYGGNDIFLSVLTVTYNTAPTLTSLTVTPATDGTGEVSIVSTVNDTDANELSISYHFNSGDCTSLPSSTTTISSASSTYGTPTVGSGTYQVTTVTTTPGANTVTSTWTSATDASGANGTSYCLYAYAYDGTTTSTLATTTVTLDNTAPSSTSITGFTTASTTLTPAWSTATGASTYTVSSTATSDVTTSSVSYEYTGLTPNTNYTFQVKATDSYGNASSYSTATSTYTNPAKPLSVAAVANGPSAINLSWSANGNPTSTVYKIYNYSKGTVVGTTTSTSYTTTGLASASNYYFAIRAVYNSDSTSYVESSASQTVTTAAPAQAVTLTITTSTAGVAIPFSFKDSNESHTATLNSITDGVASLTIQSTPVTVSLSSGQSQRIDTGTDGINDTIVTMNDVTAGSASFTLTTIPLGDGNYSSMSVPSTNSTSKSVKAVTIDGGSLTTQSQNVTLTMNVADAALMAVSNEATFNDVSFETYTGKKTWTLTPGNGKKTVFVKFRSASGGMNVYSAVIILSGQTFDDKSVLHTSEETTTDVKNTTDTKTPDTTCLLTPGKAYRSISSRAVYYVTQTCTKRPFRSSTSYFTYFSGWDDVHVVSKSLLDRTPDDALFFMPLGPRYNPQYGALVKTLDDPKVYLLLNDKKYWITDEAVFTALKYTSEWIEGVDQSLLDKYTTGEEITDKDHHPVYTLIKYQNSPKVYRLEPSTTDNTLLMKRHILNNAIFEALGFRGDRIVTVPDTE</sequence>
<dbReference type="InterPro" id="IPR036116">
    <property type="entry name" value="FN3_sf"/>
</dbReference>
<dbReference type="EMBL" id="PFPJ01000062">
    <property type="protein sequence ID" value="PIZ92976.1"/>
    <property type="molecule type" value="Genomic_DNA"/>
</dbReference>
<proteinExistence type="predicted"/>
<gene>
    <name evidence="2" type="ORF">COX82_03540</name>
</gene>
<organism evidence="2 3">
    <name type="scientific">Candidatus Magasanikbacteria bacterium CG_4_10_14_0_2_um_filter_41_10</name>
    <dbReference type="NCBI Taxonomy" id="1974638"/>
    <lineage>
        <taxon>Bacteria</taxon>
        <taxon>Candidatus Magasanikiibacteriota</taxon>
    </lineage>
</organism>
<dbReference type="SUPFAM" id="SSF49265">
    <property type="entry name" value="Fibronectin type III"/>
    <property type="match status" value="1"/>
</dbReference>
<dbReference type="Pfam" id="PF00041">
    <property type="entry name" value="fn3"/>
    <property type="match status" value="1"/>
</dbReference>
<feature type="domain" description="Fibronectin type-III" evidence="1">
    <location>
        <begin position="176"/>
        <end position="260"/>
    </location>
</feature>
<feature type="non-terminal residue" evidence="2">
    <location>
        <position position="767"/>
    </location>
</feature>
<evidence type="ECO:0000259" key="1">
    <source>
        <dbReference type="PROSITE" id="PS50853"/>
    </source>
</evidence>
<comment type="caution">
    <text evidence="2">The sequence shown here is derived from an EMBL/GenBank/DDBJ whole genome shotgun (WGS) entry which is preliminary data.</text>
</comment>
<dbReference type="InterPro" id="IPR003961">
    <property type="entry name" value="FN3_dom"/>
</dbReference>
<protein>
    <recommendedName>
        <fullName evidence="1">Fibronectin type-III domain-containing protein</fullName>
    </recommendedName>
</protein>
<dbReference type="CDD" id="cd00063">
    <property type="entry name" value="FN3"/>
    <property type="match status" value="1"/>
</dbReference>
<dbReference type="SMART" id="SM00060">
    <property type="entry name" value="FN3"/>
    <property type="match status" value="2"/>
</dbReference>
<reference evidence="3" key="1">
    <citation type="submission" date="2017-09" db="EMBL/GenBank/DDBJ databases">
        <title>Depth-based differentiation of microbial function through sediment-hosted aquifers and enrichment of novel symbionts in the deep terrestrial subsurface.</title>
        <authorList>
            <person name="Probst A.J."/>
            <person name="Ladd B."/>
            <person name="Jarett J.K."/>
            <person name="Geller-Mcgrath D.E."/>
            <person name="Sieber C.M.K."/>
            <person name="Emerson J.B."/>
            <person name="Anantharaman K."/>
            <person name="Thomas B.C."/>
            <person name="Malmstrom R."/>
            <person name="Stieglmeier M."/>
            <person name="Klingl A."/>
            <person name="Woyke T."/>
            <person name="Ryan C.M."/>
            <person name="Banfield J.F."/>
        </authorList>
    </citation>
    <scope>NUCLEOTIDE SEQUENCE [LARGE SCALE GENOMIC DNA]</scope>
</reference>